<dbReference type="EMBL" id="JBBIAA010000017">
    <property type="protein sequence ID" value="MEJ5946149.1"/>
    <property type="molecule type" value="Genomic_DNA"/>
</dbReference>
<dbReference type="InterPro" id="IPR025646">
    <property type="entry name" value="DUF4350"/>
</dbReference>
<accession>A0ABU8RM25</accession>
<name>A0ABU8RM25_9ACTN</name>
<dbReference type="RefSeq" id="WP_339575533.1">
    <property type="nucleotide sequence ID" value="NZ_JBBIAA010000017.1"/>
</dbReference>
<organism evidence="4 5">
    <name type="scientific">Pseudokineococcus basanitobsidens</name>
    <dbReference type="NCBI Taxonomy" id="1926649"/>
    <lineage>
        <taxon>Bacteria</taxon>
        <taxon>Bacillati</taxon>
        <taxon>Actinomycetota</taxon>
        <taxon>Actinomycetes</taxon>
        <taxon>Kineosporiales</taxon>
        <taxon>Kineosporiaceae</taxon>
        <taxon>Pseudokineococcus</taxon>
    </lineage>
</organism>
<keyword evidence="2" id="KW-0812">Transmembrane</keyword>
<evidence type="ECO:0000259" key="3">
    <source>
        <dbReference type="Pfam" id="PF14258"/>
    </source>
</evidence>
<gene>
    <name evidence="4" type="ORF">WDZ17_12690</name>
</gene>
<protein>
    <submittedName>
        <fullName evidence="4">DUF4350 domain-containing protein</fullName>
    </submittedName>
</protein>
<feature type="transmembrane region" description="Helical" evidence="2">
    <location>
        <begin position="38"/>
        <end position="58"/>
    </location>
</feature>
<proteinExistence type="predicted"/>
<keyword evidence="5" id="KW-1185">Reference proteome</keyword>
<sequence length="418" mass="41905">MTTRPAAGTSGDVAGPGAPEAPGAPAARGRPRQPRRSTVLLVVLGLLVLAGLVLSSLGTTDADLDPASPTPGGSRAVAQVLDDLGVDVVRTTTTSATVDAVRAAGPEESAVLLVPTSPLGPSQLEDLAGSGADLLLVTPDEDVLAALAPSLRPADDVETADDVPPQCALPAAQAAGDATGGGSLVEPRDDEDPAVTSCYGLPFGGAPYVVVDAGAGGDGARGRVVVLGQPEVLTNEAVAESGNAALALRTLGADPTLVWYLPDPLDPGLSADGPAPLSALVPRGLVRAGQVLVVAALVLLLWRGRRLGRLVPERLPVVVRASETVEGRARLYRSAGARDHAAATLRAASLSRLAERLGVPSGTGPAATTAVVTAAAASSGRPAADVDALYRSPAPTDDRGLVALADDLDALEKEVRRS</sequence>
<feature type="compositionally biased region" description="Low complexity" evidence="1">
    <location>
        <begin position="15"/>
        <end position="28"/>
    </location>
</feature>
<feature type="domain" description="DUF4350" evidence="3">
    <location>
        <begin position="66"/>
        <end position="251"/>
    </location>
</feature>
<evidence type="ECO:0000313" key="4">
    <source>
        <dbReference type="EMBL" id="MEJ5946149.1"/>
    </source>
</evidence>
<feature type="region of interest" description="Disordered" evidence="1">
    <location>
        <begin position="1"/>
        <end position="34"/>
    </location>
</feature>
<evidence type="ECO:0000256" key="1">
    <source>
        <dbReference type="SAM" id="MobiDB-lite"/>
    </source>
</evidence>
<evidence type="ECO:0000313" key="5">
    <source>
        <dbReference type="Proteomes" id="UP001387100"/>
    </source>
</evidence>
<comment type="caution">
    <text evidence="4">The sequence shown here is derived from an EMBL/GenBank/DDBJ whole genome shotgun (WGS) entry which is preliminary data.</text>
</comment>
<reference evidence="4 5" key="1">
    <citation type="journal article" date="2017" name="Int. J. Syst. Evol. Microbiol.">
        <title>Pseudokineococcus basanitobsidens sp. nov., isolated from volcanic rock.</title>
        <authorList>
            <person name="Lee D.W."/>
            <person name="Park M.Y."/>
            <person name="Kim J.J."/>
            <person name="Kim B.S."/>
        </authorList>
    </citation>
    <scope>NUCLEOTIDE SEQUENCE [LARGE SCALE GENOMIC DNA]</scope>
    <source>
        <strain evidence="4 5">DSM 103726</strain>
    </source>
</reference>
<dbReference type="Pfam" id="PF14258">
    <property type="entry name" value="DUF4350"/>
    <property type="match status" value="1"/>
</dbReference>
<keyword evidence="2" id="KW-0472">Membrane</keyword>
<evidence type="ECO:0000256" key="2">
    <source>
        <dbReference type="SAM" id="Phobius"/>
    </source>
</evidence>
<keyword evidence="2" id="KW-1133">Transmembrane helix</keyword>
<dbReference type="Proteomes" id="UP001387100">
    <property type="component" value="Unassembled WGS sequence"/>
</dbReference>